<protein>
    <submittedName>
        <fullName evidence="8">23S rRNA (Adenine2503-C2)-methyltransferase</fullName>
    </submittedName>
</protein>
<dbReference type="InterPro" id="IPR007197">
    <property type="entry name" value="rSAM"/>
</dbReference>
<sequence>MRVIRSLKSPLNMLFIYETEDGYKVESVFYKGERLCVSSQVGCPVRCAFCASGMYGLKRSLKAEEIFAQYSLLKEELPIKGVAIAGIGEPSANADEVVKAIELFKRDGLKVTVSTTGYPIEGFKKLMGAPHDGLTISVHGISKEVREKIFGVNVPLDEVLKALEEYLQKTSSSRRKKFQFGYLLIKGVNDSKEELKKLGELARKYRMTVMLMAYNEVEGIPLKGVSEEEYEEAFLFLRKEGVRVTLSNRFRRDKLGGCGTLTIAREVRE</sequence>
<evidence type="ECO:0000259" key="7">
    <source>
        <dbReference type="PROSITE" id="PS51918"/>
    </source>
</evidence>
<dbReference type="GO" id="GO:0051539">
    <property type="term" value="F:4 iron, 4 sulfur cluster binding"/>
    <property type="evidence" value="ECO:0007669"/>
    <property type="project" value="UniProtKB-KW"/>
</dbReference>
<dbReference type="InterPro" id="IPR058240">
    <property type="entry name" value="rSAM_sf"/>
</dbReference>
<dbReference type="SUPFAM" id="SSF102114">
    <property type="entry name" value="Radical SAM enzymes"/>
    <property type="match status" value="1"/>
</dbReference>
<dbReference type="InterPro" id="IPR006638">
    <property type="entry name" value="Elp3/MiaA/NifB-like_rSAM"/>
</dbReference>
<evidence type="ECO:0000313" key="8">
    <source>
        <dbReference type="EMBL" id="RKQ63385.1"/>
    </source>
</evidence>
<evidence type="ECO:0000256" key="5">
    <source>
        <dbReference type="ARBA" id="ARBA00023004"/>
    </source>
</evidence>
<dbReference type="SFLD" id="SFLDS00029">
    <property type="entry name" value="Radical_SAM"/>
    <property type="match status" value="1"/>
</dbReference>
<dbReference type="GO" id="GO:0070475">
    <property type="term" value="P:rRNA base methylation"/>
    <property type="evidence" value="ECO:0007669"/>
    <property type="project" value="TreeGrafter"/>
</dbReference>
<keyword evidence="8" id="KW-0808">Transferase</keyword>
<reference evidence="8 9" key="1">
    <citation type="submission" date="2018-10" db="EMBL/GenBank/DDBJ databases">
        <title>Genomic Encyclopedia of Type Strains, Phase IV (KMG-IV): sequencing the most valuable type-strain genomes for metagenomic binning, comparative biology and taxonomic classification.</title>
        <authorList>
            <person name="Goeker M."/>
        </authorList>
    </citation>
    <scope>NUCLEOTIDE SEQUENCE [LARGE SCALE GENOMIC DNA]</scope>
    <source>
        <strain evidence="8 9">DSM 15521</strain>
    </source>
</reference>
<dbReference type="Proteomes" id="UP000280881">
    <property type="component" value="Unassembled WGS sequence"/>
</dbReference>
<comment type="caution">
    <text evidence="8">The sequence shown here is derived from an EMBL/GenBank/DDBJ whole genome shotgun (WGS) entry which is preliminary data.</text>
</comment>
<dbReference type="AlphaFoldDB" id="A0A420W7X6"/>
<keyword evidence="6" id="KW-0411">Iron-sulfur</keyword>
<dbReference type="GO" id="GO:0008168">
    <property type="term" value="F:methyltransferase activity"/>
    <property type="evidence" value="ECO:0007669"/>
    <property type="project" value="UniProtKB-KW"/>
</dbReference>
<name>A0A420W7X6_9BACT</name>
<keyword evidence="4" id="KW-0479">Metal-binding</keyword>
<dbReference type="GO" id="GO:0030488">
    <property type="term" value="P:tRNA methylation"/>
    <property type="evidence" value="ECO:0007669"/>
    <property type="project" value="TreeGrafter"/>
</dbReference>
<feature type="domain" description="Radical SAM core" evidence="7">
    <location>
        <begin position="29"/>
        <end position="247"/>
    </location>
</feature>
<organism evidence="8 9">
    <name type="scientific">Thermovibrio guaymasensis</name>
    <dbReference type="NCBI Taxonomy" id="240167"/>
    <lineage>
        <taxon>Bacteria</taxon>
        <taxon>Pseudomonadati</taxon>
        <taxon>Aquificota</taxon>
        <taxon>Aquificia</taxon>
        <taxon>Desulfurobacteriales</taxon>
        <taxon>Desulfurobacteriaceae</taxon>
        <taxon>Thermovibrio</taxon>
    </lineage>
</organism>
<evidence type="ECO:0000256" key="6">
    <source>
        <dbReference type="ARBA" id="ARBA00023014"/>
    </source>
</evidence>
<dbReference type="SMART" id="SM00729">
    <property type="entry name" value="Elp3"/>
    <property type="match status" value="1"/>
</dbReference>
<dbReference type="InterPro" id="IPR040072">
    <property type="entry name" value="Methyltransferase_A"/>
</dbReference>
<evidence type="ECO:0000313" key="9">
    <source>
        <dbReference type="Proteomes" id="UP000280881"/>
    </source>
</evidence>
<dbReference type="OrthoDB" id="9793973at2"/>
<dbReference type="Pfam" id="PF04055">
    <property type="entry name" value="Radical_SAM"/>
    <property type="match status" value="1"/>
</dbReference>
<dbReference type="RefSeq" id="WP_121169633.1">
    <property type="nucleotide sequence ID" value="NZ_RBIE01000001.1"/>
</dbReference>
<evidence type="ECO:0000256" key="4">
    <source>
        <dbReference type="ARBA" id="ARBA00022723"/>
    </source>
</evidence>
<evidence type="ECO:0000256" key="2">
    <source>
        <dbReference type="ARBA" id="ARBA00022485"/>
    </source>
</evidence>
<comment type="cofactor">
    <cofactor evidence="1">
        <name>[4Fe-4S] cluster</name>
        <dbReference type="ChEBI" id="CHEBI:49883"/>
    </cofactor>
</comment>
<dbReference type="CDD" id="cd01335">
    <property type="entry name" value="Radical_SAM"/>
    <property type="match status" value="1"/>
</dbReference>
<dbReference type="Gene3D" id="3.20.20.70">
    <property type="entry name" value="Aldolase class I"/>
    <property type="match status" value="1"/>
</dbReference>
<keyword evidence="5" id="KW-0408">Iron</keyword>
<keyword evidence="2" id="KW-0004">4Fe-4S</keyword>
<dbReference type="PANTHER" id="PTHR30544">
    <property type="entry name" value="23S RRNA METHYLTRANSFERASE"/>
    <property type="match status" value="1"/>
</dbReference>
<dbReference type="PROSITE" id="PS51918">
    <property type="entry name" value="RADICAL_SAM"/>
    <property type="match status" value="1"/>
</dbReference>
<keyword evidence="3" id="KW-0949">S-adenosyl-L-methionine</keyword>
<proteinExistence type="predicted"/>
<keyword evidence="8" id="KW-0489">Methyltransferase</keyword>
<dbReference type="GO" id="GO:0046872">
    <property type="term" value="F:metal ion binding"/>
    <property type="evidence" value="ECO:0007669"/>
    <property type="project" value="UniProtKB-KW"/>
</dbReference>
<gene>
    <name evidence="8" type="ORF">C7457_0256</name>
</gene>
<dbReference type="PANTHER" id="PTHR30544:SF5">
    <property type="entry name" value="RADICAL SAM CORE DOMAIN-CONTAINING PROTEIN"/>
    <property type="match status" value="1"/>
</dbReference>
<evidence type="ECO:0000256" key="1">
    <source>
        <dbReference type="ARBA" id="ARBA00001966"/>
    </source>
</evidence>
<dbReference type="InterPro" id="IPR013785">
    <property type="entry name" value="Aldolase_TIM"/>
</dbReference>
<evidence type="ECO:0000256" key="3">
    <source>
        <dbReference type="ARBA" id="ARBA00022691"/>
    </source>
</evidence>
<accession>A0A420W7X6</accession>
<dbReference type="EMBL" id="RBIE01000001">
    <property type="protein sequence ID" value="RKQ63385.1"/>
    <property type="molecule type" value="Genomic_DNA"/>
</dbReference>
<keyword evidence="9" id="KW-1185">Reference proteome</keyword>